<dbReference type="GO" id="GO:0016192">
    <property type="term" value="P:vesicle-mediated transport"/>
    <property type="evidence" value="ECO:0007669"/>
    <property type="project" value="InterPro"/>
</dbReference>
<keyword evidence="12" id="KW-0325">Glycoprotein</keyword>
<proteinExistence type="inferred from homology"/>
<evidence type="ECO:0000313" key="22">
    <source>
        <dbReference type="EMBL" id="ROI46723.1"/>
    </source>
</evidence>
<dbReference type="InterPro" id="IPR036857">
    <property type="entry name" value="Thyroglobulin_1_sf"/>
</dbReference>
<accession>A0A3N0XJN8</accession>
<comment type="similarity">
    <text evidence="2">Belongs to the small GTPase superfamily. Rab family.</text>
</comment>
<name>A0A3N0XJN8_ANAGA</name>
<evidence type="ECO:0000256" key="6">
    <source>
        <dbReference type="ARBA" id="ARBA00022729"/>
    </source>
</evidence>
<evidence type="ECO:0000256" key="1">
    <source>
        <dbReference type="ARBA" id="ARBA00004498"/>
    </source>
</evidence>
<dbReference type="GO" id="GO:0003924">
    <property type="term" value="F:GTPase activity"/>
    <property type="evidence" value="ECO:0007669"/>
    <property type="project" value="InterPro"/>
</dbReference>
<comment type="caution">
    <text evidence="22">The sequence shown here is derived from an EMBL/GenBank/DDBJ whole genome shotgun (WGS) entry which is preliminary data.</text>
</comment>
<dbReference type="SMART" id="SM00176">
    <property type="entry name" value="RAN"/>
    <property type="match status" value="1"/>
</dbReference>
<dbReference type="CDD" id="cd00054">
    <property type="entry name" value="EGF_CA"/>
    <property type="match status" value="2"/>
</dbReference>
<dbReference type="SMART" id="SM00173">
    <property type="entry name" value="RAS"/>
    <property type="match status" value="1"/>
</dbReference>
<dbReference type="FunFam" id="2.120.10.30:FF:000241">
    <property type="entry name" value="Low-density lipoprotein receptor-related protein 6"/>
    <property type="match status" value="1"/>
</dbReference>
<dbReference type="InterPro" id="IPR000033">
    <property type="entry name" value="LDLR_classB_rpt"/>
</dbReference>
<evidence type="ECO:0000256" key="4">
    <source>
        <dbReference type="ARBA" id="ARBA00022530"/>
    </source>
</evidence>
<dbReference type="SMART" id="SM00181">
    <property type="entry name" value="EGF"/>
    <property type="match status" value="4"/>
</dbReference>
<reference evidence="22 23" key="1">
    <citation type="submission" date="2018-10" db="EMBL/GenBank/DDBJ databases">
        <title>Genome assembly for a Yunnan-Guizhou Plateau 3E fish, Anabarilius grahami (Regan), and its evolutionary and genetic applications.</title>
        <authorList>
            <person name="Jiang W."/>
        </authorList>
    </citation>
    <scope>NUCLEOTIDE SEQUENCE [LARGE SCALE GENOMIC DNA]</scope>
    <source>
        <strain evidence="22">AG-KIZ</strain>
        <tissue evidence="22">Muscle</tissue>
    </source>
</reference>
<dbReference type="GO" id="GO:0017147">
    <property type="term" value="F:Wnt-protein binding"/>
    <property type="evidence" value="ECO:0007669"/>
    <property type="project" value="TreeGrafter"/>
</dbReference>
<dbReference type="Gene3D" id="3.40.50.300">
    <property type="entry name" value="P-loop containing nucleotide triphosphate hydrolases"/>
    <property type="match status" value="1"/>
</dbReference>
<dbReference type="Gene3D" id="4.10.800.10">
    <property type="entry name" value="Thyroglobulin type-1"/>
    <property type="match status" value="1"/>
</dbReference>
<dbReference type="PROSITE" id="PS51120">
    <property type="entry name" value="LDLRB"/>
    <property type="match status" value="3"/>
</dbReference>
<dbReference type="Pfam" id="PF12947">
    <property type="entry name" value="EGF_3"/>
    <property type="match status" value="2"/>
</dbReference>
<keyword evidence="7" id="KW-0677">Repeat</keyword>
<dbReference type="Proteomes" id="UP000281406">
    <property type="component" value="Unassembled WGS sequence"/>
</dbReference>
<evidence type="ECO:0000256" key="7">
    <source>
        <dbReference type="ARBA" id="ARBA00022737"/>
    </source>
</evidence>
<keyword evidence="9" id="KW-0106">Calcium</keyword>
<dbReference type="Gene3D" id="2.120.10.30">
    <property type="entry name" value="TolB, C-terminal domain"/>
    <property type="match status" value="1"/>
</dbReference>
<feature type="repeat" description="LDL-receptor class B" evidence="17">
    <location>
        <begin position="755"/>
        <end position="799"/>
    </location>
</feature>
<dbReference type="SUPFAM" id="SSF54511">
    <property type="entry name" value="GFP-like"/>
    <property type="match status" value="1"/>
</dbReference>
<evidence type="ECO:0000259" key="21">
    <source>
        <dbReference type="PROSITE" id="PS51162"/>
    </source>
</evidence>
<dbReference type="SMART" id="SM00179">
    <property type="entry name" value="EGF_CA"/>
    <property type="match status" value="4"/>
</dbReference>
<dbReference type="SUPFAM" id="SSF57196">
    <property type="entry name" value="EGF/Laminin"/>
    <property type="match status" value="3"/>
</dbReference>
<dbReference type="Pfam" id="PF12662">
    <property type="entry name" value="cEGF"/>
    <property type="match status" value="1"/>
</dbReference>
<dbReference type="InterPro" id="IPR006605">
    <property type="entry name" value="G2_nidogen/fibulin_G2F"/>
</dbReference>
<dbReference type="FunFam" id="2.10.25.10:FF:000003">
    <property type="entry name" value="fibrillin-1 isoform X1"/>
    <property type="match status" value="1"/>
</dbReference>
<evidence type="ECO:0000256" key="13">
    <source>
        <dbReference type="ARBA" id="ARBA00023288"/>
    </source>
</evidence>
<dbReference type="SMART" id="SM00175">
    <property type="entry name" value="RAB"/>
    <property type="match status" value="1"/>
</dbReference>
<dbReference type="SUPFAM" id="SSF57610">
    <property type="entry name" value="Thyroglobulin type-1 domain"/>
    <property type="match status" value="1"/>
</dbReference>
<dbReference type="PROSITE" id="PS51421">
    <property type="entry name" value="RAS"/>
    <property type="match status" value="1"/>
</dbReference>
<keyword evidence="4" id="KW-0272">Extracellular matrix</keyword>
<comment type="caution">
    <text evidence="16">Lacks conserved residue(s) required for the propagation of feature annotation.</text>
</comment>
<evidence type="ECO:0000256" key="18">
    <source>
        <dbReference type="PROSITE-ProRule" id="PRU00500"/>
    </source>
</evidence>
<dbReference type="SUPFAM" id="SSF63825">
    <property type="entry name" value="YWTD domain"/>
    <property type="match status" value="1"/>
</dbReference>
<feature type="domain" description="Thyroglobulin type-1" evidence="21">
    <location>
        <begin position="529"/>
        <end position="599"/>
    </location>
</feature>
<dbReference type="InterPro" id="IPR027417">
    <property type="entry name" value="P-loop_NTPase"/>
</dbReference>
<dbReference type="InterPro" id="IPR005225">
    <property type="entry name" value="Small_GTP-bd"/>
</dbReference>
<evidence type="ECO:0000313" key="23">
    <source>
        <dbReference type="Proteomes" id="UP000281406"/>
    </source>
</evidence>
<dbReference type="SMART" id="SM00174">
    <property type="entry name" value="RHO"/>
    <property type="match status" value="1"/>
</dbReference>
<dbReference type="PRINTS" id="PR00449">
    <property type="entry name" value="RASTRNSFRMNG"/>
</dbReference>
<dbReference type="Gene3D" id="2.40.155.10">
    <property type="entry name" value="Green fluorescent protein"/>
    <property type="match status" value="1"/>
</dbReference>
<dbReference type="Pfam" id="PF00086">
    <property type="entry name" value="Thyroglobulin_1"/>
    <property type="match status" value="1"/>
</dbReference>
<organism evidence="22 23">
    <name type="scientific">Anabarilius grahami</name>
    <name type="common">Kanglang fish</name>
    <name type="synonym">Barilius grahami</name>
    <dbReference type="NCBI Taxonomy" id="495550"/>
    <lineage>
        <taxon>Eukaryota</taxon>
        <taxon>Metazoa</taxon>
        <taxon>Chordata</taxon>
        <taxon>Craniata</taxon>
        <taxon>Vertebrata</taxon>
        <taxon>Euteleostomi</taxon>
        <taxon>Actinopterygii</taxon>
        <taxon>Neopterygii</taxon>
        <taxon>Teleostei</taxon>
        <taxon>Ostariophysi</taxon>
        <taxon>Cypriniformes</taxon>
        <taxon>Xenocyprididae</taxon>
        <taxon>Xenocypridinae</taxon>
        <taxon>Xenocypridinae incertae sedis</taxon>
        <taxon>Anabarilius</taxon>
    </lineage>
</organism>
<dbReference type="InterPro" id="IPR026823">
    <property type="entry name" value="cEGF"/>
</dbReference>
<evidence type="ECO:0000256" key="14">
    <source>
        <dbReference type="ARBA" id="ARBA00023289"/>
    </source>
</evidence>
<dbReference type="GO" id="GO:0060070">
    <property type="term" value="P:canonical Wnt signaling pathway"/>
    <property type="evidence" value="ECO:0007669"/>
    <property type="project" value="TreeGrafter"/>
</dbReference>
<dbReference type="CDD" id="cd04107">
    <property type="entry name" value="Rab32_Rab38"/>
    <property type="match status" value="1"/>
</dbReference>
<dbReference type="GO" id="GO:0030855">
    <property type="term" value="P:epithelial cell differentiation"/>
    <property type="evidence" value="ECO:0007669"/>
    <property type="project" value="UniProtKB-ARBA"/>
</dbReference>
<keyword evidence="3" id="KW-0964">Secreted</keyword>
<dbReference type="SUPFAM" id="SSF52540">
    <property type="entry name" value="P-loop containing nucleoside triphosphate hydrolases"/>
    <property type="match status" value="1"/>
</dbReference>
<dbReference type="EMBL" id="RJVU01071502">
    <property type="protein sequence ID" value="ROI46723.1"/>
    <property type="molecule type" value="Genomic_DNA"/>
</dbReference>
<dbReference type="InterPro" id="IPR000742">
    <property type="entry name" value="EGF"/>
</dbReference>
<dbReference type="GO" id="GO:0005886">
    <property type="term" value="C:plasma membrane"/>
    <property type="evidence" value="ECO:0007669"/>
    <property type="project" value="TreeGrafter"/>
</dbReference>
<dbReference type="GO" id="GO:0005525">
    <property type="term" value="F:GTP binding"/>
    <property type="evidence" value="ECO:0007669"/>
    <property type="project" value="UniProtKB-KW"/>
</dbReference>
<protein>
    <submittedName>
        <fullName evidence="22">Nidogen-1</fullName>
    </submittedName>
</protein>
<dbReference type="InterPro" id="IPR001806">
    <property type="entry name" value="Small_GTPase"/>
</dbReference>
<evidence type="ECO:0000259" key="20">
    <source>
        <dbReference type="PROSITE" id="PS50993"/>
    </source>
</evidence>
<evidence type="ECO:0000256" key="8">
    <source>
        <dbReference type="ARBA" id="ARBA00022741"/>
    </source>
</evidence>
<keyword evidence="11 18" id="KW-1015">Disulfide bond</keyword>
<dbReference type="InterPro" id="IPR024731">
    <property type="entry name" value="NELL2-like_EGF"/>
</dbReference>
<dbReference type="GO" id="GO:0031982">
    <property type="term" value="C:vesicle"/>
    <property type="evidence" value="ECO:0007669"/>
    <property type="project" value="InterPro"/>
</dbReference>
<dbReference type="CDD" id="cd00053">
    <property type="entry name" value="EGF"/>
    <property type="match status" value="1"/>
</dbReference>
<dbReference type="InterPro" id="IPR011042">
    <property type="entry name" value="6-blade_b-propeller_TolB-like"/>
</dbReference>
<evidence type="ECO:0000256" key="5">
    <source>
        <dbReference type="ARBA" id="ARBA00022536"/>
    </source>
</evidence>
<feature type="domain" description="EGF-like" evidence="19">
    <location>
        <begin position="353"/>
        <end position="394"/>
    </location>
</feature>
<dbReference type="Pfam" id="PF07474">
    <property type="entry name" value="G2F"/>
    <property type="match status" value="1"/>
</dbReference>
<dbReference type="InterPro" id="IPR001881">
    <property type="entry name" value="EGF-like_Ca-bd_dom"/>
</dbReference>
<dbReference type="InterPro" id="IPR018097">
    <property type="entry name" value="EGF_Ca-bd_CS"/>
</dbReference>
<gene>
    <name evidence="22" type="ORF">DPX16_7841</name>
</gene>
<dbReference type="AlphaFoldDB" id="A0A3N0XJN8"/>
<evidence type="ECO:0000256" key="17">
    <source>
        <dbReference type="PROSITE-ProRule" id="PRU00461"/>
    </source>
</evidence>
<feature type="disulfide bond" evidence="18">
    <location>
        <begin position="569"/>
        <end position="576"/>
    </location>
</feature>
<comment type="subcellular location">
    <subcellularLocation>
        <location evidence="15">Endomembrane system</location>
        <topology evidence="15">Lipid-anchor</topology>
        <orientation evidence="15">Cytoplasmic side</orientation>
    </subcellularLocation>
    <subcellularLocation>
        <location evidence="1">Secreted</location>
        <location evidence="1">Extracellular space</location>
        <location evidence="1">Extracellular matrix</location>
    </subcellularLocation>
</comment>
<dbReference type="OrthoDB" id="9990982at2759"/>
<evidence type="ECO:0000256" key="11">
    <source>
        <dbReference type="ARBA" id="ARBA00023157"/>
    </source>
</evidence>
<dbReference type="Pfam" id="PF00058">
    <property type="entry name" value="Ldl_recept_b"/>
    <property type="match status" value="3"/>
</dbReference>
<feature type="domain" description="EGF-like" evidence="19">
    <location>
        <begin position="486"/>
        <end position="524"/>
    </location>
</feature>
<dbReference type="GO" id="GO:0042813">
    <property type="term" value="F:Wnt receptor activity"/>
    <property type="evidence" value="ECO:0007669"/>
    <property type="project" value="TreeGrafter"/>
</dbReference>
<dbReference type="FunFam" id="2.10.25.10:FF:000038">
    <property type="entry name" value="Fibrillin 2"/>
    <property type="match status" value="1"/>
</dbReference>
<keyword evidence="10" id="KW-0342">GTP-binding</keyword>
<dbReference type="InterPro" id="IPR000716">
    <property type="entry name" value="Thyroglobulin_1"/>
</dbReference>
<keyword evidence="14" id="KW-0636">Prenylation</keyword>
<dbReference type="Pfam" id="PF07645">
    <property type="entry name" value="EGF_CA"/>
    <property type="match status" value="1"/>
</dbReference>
<dbReference type="FunFam" id="3.40.50.300:FF:000222">
    <property type="entry name" value="RAB32, member RAS oncogene family"/>
    <property type="match status" value="1"/>
</dbReference>
<evidence type="ECO:0000256" key="9">
    <source>
        <dbReference type="ARBA" id="ARBA00022837"/>
    </source>
</evidence>
<dbReference type="SMART" id="SM00135">
    <property type="entry name" value="LY"/>
    <property type="match status" value="4"/>
</dbReference>
<feature type="domain" description="EGF-like" evidence="19">
    <location>
        <begin position="395"/>
        <end position="437"/>
    </location>
</feature>
<keyword evidence="8" id="KW-0547">Nucleotide-binding</keyword>
<evidence type="ECO:0000256" key="16">
    <source>
        <dbReference type="PROSITE-ProRule" id="PRU00076"/>
    </source>
</evidence>
<evidence type="ECO:0000256" key="15">
    <source>
        <dbReference type="ARBA" id="ARBA00046278"/>
    </source>
</evidence>
<dbReference type="GO" id="GO:0005509">
    <property type="term" value="F:calcium ion binding"/>
    <property type="evidence" value="ECO:0007669"/>
    <property type="project" value="InterPro"/>
</dbReference>
<dbReference type="NCBIfam" id="TIGR00231">
    <property type="entry name" value="small_GTP"/>
    <property type="match status" value="1"/>
</dbReference>
<evidence type="ECO:0000256" key="10">
    <source>
        <dbReference type="ARBA" id="ARBA00023134"/>
    </source>
</evidence>
<dbReference type="CDD" id="cd00191">
    <property type="entry name" value="TY"/>
    <property type="match status" value="1"/>
</dbReference>
<dbReference type="Gene3D" id="2.10.25.10">
    <property type="entry name" value="Laminin"/>
    <property type="match status" value="4"/>
</dbReference>
<feature type="repeat" description="LDL-receptor class B" evidence="17">
    <location>
        <begin position="712"/>
        <end position="754"/>
    </location>
</feature>
<dbReference type="PROSITE" id="PS01186">
    <property type="entry name" value="EGF_2"/>
    <property type="match status" value="4"/>
</dbReference>
<keyword evidence="5 16" id="KW-0245">EGF-like domain</keyword>
<evidence type="ECO:0000256" key="2">
    <source>
        <dbReference type="ARBA" id="ARBA00006270"/>
    </source>
</evidence>
<dbReference type="SMART" id="SM00682">
    <property type="entry name" value="G2F"/>
    <property type="match status" value="1"/>
</dbReference>
<dbReference type="SMART" id="SM00211">
    <property type="entry name" value="TY"/>
    <property type="match status" value="1"/>
</dbReference>
<dbReference type="InterPro" id="IPR050778">
    <property type="entry name" value="Cueball_EGF_LRP_Nidogen"/>
</dbReference>
<dbReference type="InterPro" id="IPR000152">
    <property type="entry name" value="EGF-type_Asp/Asn_hydroxyl_site"/>
</dbReference>
<evidence type="ECO:0000256" key="3">
    <source>
        <dbReference type="ARBA" id="ARBA00022525"/>
    </source>
</evidence>
<evidence type="ECO:0000256" key="12">
    <source>
        <dbReference type="ARBA" id="ARBA00023180"/>
    </source>
</evidence>
<keyword evidence="6" id="KW-0732">Signal</keyword>
<dbReference type="PROSITE" id="PS51419">
    <property type="entry name" value="RAB"/>
    <property type="match status" value="1"/>
</dbReference>
<sequence>MQQERLLKVLVVGDLGVGKTSIIKRYVHQVFSQHYRATIGVDFALKVLNWDHRTVIRLQLWDIAGQERYGNMTRVYYREAVGALVVFDMTRASTFQAVLKWKKDLDSKVALGNGRPLPAVLLANKCDQQRHGLCSKLPKLDNFSRDHGFVGWYETSAKDNTNIEAAIMCLVQNIMAIDVEDVPVESDPSVLILPAFDYNLKERSGEFRRRADVTFQPGGERLTISQEFKGIDEHDHLMVETRLEGKIPEVPQGAKVQIDPYTEIYQYSSNLITSSSTREYVINLQDGSTQSRSYNFRETITFQGCQHDEAIRAVPSTQMLSIDQVFVMYDVDAELLRYAMSNKIGDVNGGQTEENACFTGRHGCDTNAVCRPGQGNQFTCECASGFTGDGRACYDIDECRETPQICGPNAVCNNQPGTFRCECQDGFQFASDGQTCVEVYRPVDPCRTDTHDCDVPERARCSYTGGSSYICSCLPGFMGDGRRCQDIDECQVSQCHENAVCFNTPGSFSCQCNPGFYGDGFRCSTEQEKTRCELHRESVLGSGSEPRGPRPGQYVPTCDANGEYEPMQCHASIRQCWCVDRNGLEISGTRLGPGRFPECPGHEVPGPIRPTPNPNISPLPPGSHVLFTQSGKIEYIPLEGHDLKKNDAKTALHLPEKLVIGIAYDCTEKMVYWTDISTPAISKANLQGGEPIHLIKSDLGSPEGIAIDHLGRNMFWTDSMKDRIEVSSLDGSHRRVLVNTDLVNPRSILTDPTNGYIYWADWNRDSPKIEMAYMDGTNRRVLAKDDLGLPNGLTYDPQTSLLCWADAGTHKVECMNPQQGSRTQLMEGIQYPFGMTTDGRNLYYTDWTRGAVVVVDRYSRREVDEFQPQKRTRLYGITTAHAHCPSDDWIRASPKLHLLWGVPGLQWSGSIKSAPRRNSGEPVTGSWAAKVKTTARPITEAALTCVWRHLLAARADVQTTLQDWAVWKGKAGTEDSEKCEQFLHDRSSKQFYLLVVKLLPS</sequence>
<dbReference type="Pfam" id="PF00071">
    <property type="entry name" value="Ras"/>
    <property type="match status" value="1"/>
</dbReference>
<keyword evidence="13" id="KW-0449">Lipoprotein</keyword>
<dbReference type="PANTHER" id="PTHR46513">
    <property type="entry name" value="VITELLOGENIN RECEPTOR-LIKE PROTEIN-RELATED-RELATED"/>
    <property type="match status" value="1"/>
</dbReference>
<dbReference type="PANTHER" id="PTHR46513:SF6">
    <property type="entry name" value="NIDOGEN-1"/>
    <property type="match status" value="1"/>
</dbReference>
<dbReference type="GO" id="GO:0005802">
    <property type="term" value="C:trans-Golgi network"/>
    <property type="evidence" value="ECO:0007669"/>
    <property type="project" value="InterPro"/>
</dbReference>
<dbReference type="InterPro" id="IPR009017">
    <property type="entry name" value="GFP"/>
</dbReference>
<feature type="domain" description="EGF-like" evidence="19">
    <location>
        <begin position="442"/>
        <end position="485"/>
    </location>
</feature>
<dbReference type="PROSITE" id="PS01187">
    <property type="entry name" value="EGF_CA"/>
    <property type="match status" value="1"/>
</dbReference>
<feature type="domain" description="Nidogen G2 beta-barrel" evidence="20">
    <location>
        <begin position="122"/>
        <end position="354"/>
    </location>
</feature>
<dbReference type="PROSITE" id="PS50026">
    <property type="entry name" value="EGF_3"/>
    <property type="match status" value="4"/>
</dbReference>
<dbReference type="PROSITE" id="PS51162">
    <property type="entry name" value="THYROGLOBULIN_1_2"/>
    <property type="match status" value="1"/>
</dbReference>
<dbReference type="PROSITE" id="PS00484">
    <property type="entry name" value="THYROGLOBULIN_1_1"/>
    <property type="match status" value="1"/>
</dbReference>
<dbReference type="InterPro" id="IPR049883">
    <property type="entry name" value="NOTCH1_EGF-like"/>
</dbReference>
<keyword evidence="23" id="KW-1185">Reference proteome</keyword>
<feature type="repeat" description="LDL-receptor class B" evidence="17">
    <location>
        <begin position="669"/>
        <end position="711"/>
    </location>
</feature>
<dbReference type="PROSITE" id="PS50993">
    <property type="entry name" value="NIDOGEN_G2"/>
    <property type="match status" value="1"/>
</dbReference>
<dbReference type="InterPro" id="IPR030697">
    <property type="entry name" value="Rab29/Rab38/Rab32"/>
</dbReference>
<dbReference type="PROSITE" id="PS00010">
    <property type="entry name" value="ASX_HYDROXYL"/>
    <property type="match status" value="2"/>
</dbReference>
<evidence type="ECO:0000259" key="19">
    <source>
        <dbReference type="PROSITE" id="PS50026"/>
    </source>
</evidence>